<dbReference type="GeneID" id="116301540"/>
<dbReference type="InterPro" id="IPR041664">
    <property type="entry name" value="AAA_16"/>
</dbReference>
<evidence type="ECO:0000256" key="6">
    <source>
        <dbReference type="ARBA" id="ARBA00023242"/>
    </source>
</evidence>
<dbReference type="GO" id="GO:0003688">
    <property type="term" value="F:DNA replication origin binding"/>
    <property type="evidence" value="ECO:0007669"/>
    <property type="project" value="TreeGrafter"/>
</dbReference>
<name>A0A6P8IHZ1_ACTTE</name>
<gene>
    <name evidence="12" type="primary">LOC116301540</name>
</gene>
<evidence type="ECO:0000256" key="3">
    <source>
        <dbReference type="ARBA" id="ARBA00022705"/>
    </source>
</evidence>
<feature type="domain" description="ORC5 lid" evidence="10">
    <location>
        <begin position="218"/>
        <end position="284"/>
    </location>
</feature>
<evidence type="ECO:0000256" key="7">
    <source>
        <dbReference type="ARBA" id="ARBA00069657"/>
    </source>
</evidence>
<dbReference type="KEGG" id="aten:116301540"/>
<keyword evidence="5" id="KW-0067">ATP-binding</keyword>
<dbReference type="RefSeq" id="XP_031566476.1">
    <property type="nucleotide sequence ID" value="XM_031710616.1"/>
</dbReference>
<dbReference type="InParanoid" id="A0A6P8IHZ1"/>
<keyword evidence="6" id="KW-0539">Nucleus</keyword>
<evidence type="ECO:0000313" key="11">
    <source>
        <dbReference type="Proteomes" id="UP000515163"/>
    </source>
</evidence>
<dbReference type="Pfam" id="PF13191">
    <property type="entry name" value="AAA_16"/>
    <property type="match status" value="1"/>
</dbReference>
<evidence type="ECO:0000259" key="8">
    <source>
        <dbReference type="Pfam" id="PF13191"/>
    </source>
</evidence>
<evidence type="ECO:0000256" key="1">
    <source>
        <dbReference type="ARBA" id="ARBA00004123"/>
    </source>
</evidence>
<sequence length="458" mass="52364">MASSVAHFGYSEEDIQDVFCMAPYRENQISTLLSLFGSIGDLSCPSIFVYGNTATGKSFVVKMLMNTLKLPHVMVNCVENFTSKLMYEHILNSFKQEDDEEEISLTKRCDNMVDFLRLLKQNITEQNLQDQTFYIILDKAERLREMEINILPAFLRLQELTEMNICVILLSEIIWEKFFSGTGFNDPVLIHFTDYSKAELQQIMCLDCPSDYPVDLFSAFSQLLLSVFYTVCRDLNELRHLAALHFPKYCEPITKGEATYSDSHKLWRHIGPHLKRALNTVYLREVSSKQWENMLTQESNEEHLNGSAPAAGNPQRSHIELPFYSKYLLLAAYMASYNPAHTDKRFFSKQAQRMSNRCKAAAKKANKGKISSQLTGPKAFPLDRLMAIFYTIVEDKVAPSASILSQISSLVSLNLLSQVSADDQIDSAKYKCLVSFDFIKGIARQLEFDIIQYLFDFV</sequence>
<evidence type="ECO:0000256" key="4">
    <source>
        <dbReference type="ARBA" id="ARBA00022741"/>
    </source>
</evidence>
<evidence type="ECO:0000256" key="5">
    <source>
        <dbReference type="ARBA" id="ARBA00022840"/>
    </source>
</evidence>
<dbReference type="InterPro" id="IPR027417">
    <property type="entry name" value="P-loop_NTPase"/>
</dbReference>
<dbReference type="FunCoup" id="A0A6P8IHZ1">
    <property type="interactions" value="3260"/>
</dbReference>
<dbReference type="InterPro" id="IPR048866">
    <property type="entry name" value="ORC5_lid"/>
</dbReference>
<dbReference type="PANTHER" id="PTHR12705:SF0">
    <property type="entry name" value="ORIGIN RECOGNITION COMPLEX SUBUNIT 5"/>
    <property type="match status" value="1"/>
</dbReference>
<dbReference type="GO" id="GO:0006270">
    <property type="term" value="P:DNA replication initiation"/>
    <property type="evidence" value="ECO:0007669"/>
    <property type="project" value="TreeGrafter"/>
</dbReference>
<dbReference type="SUPFAM" id="SSF52540">
    <property type="entry name" value="P-loop containing nucleoside triphosphate hydrolases"/>
    <property type="match status" value="1"/>
</dbReference>
<evidence type="ECO:0000259" key="9">
    <source>
        <dbReference type="Pfam" id="PF14630"/>
    </source>
</evidence>
<protein>
    <recommendedName>
        <fullName evidence="7">Origin recognition complex subunit 5</fullName>
    </recommendedName>
</protein>
<evidence type="ECO:0000256" key="2">
    <source>
        <dbReference type="ARBA" id="ARBA00006269"/>
    </source>
</evidence>
<evidence type="ECO:0000313" key="12">
    <source>
        <dbReference type="RefSeq" id="XP_031566476.1"/>
    </source>
</evidence>
<dbReference type="Proteomes" id="UP000515163">
    <property type="component" value="Unplaced"/>
</dbReference>
<feature type="domain" description="Origin recognition complex subunit 5 C-terminal" evidence="9">
    <location>
        <begin position="321"/>
        <end position="454"/>
    </location>
</feature>
<dbReference type="AlphaFoldDB" id="A0A6P8IHZ1"/>
<keyword evidence="11" id="KW-1185">Reference proteome</keyword>
<dbReference type="OrthoDB" id="365981at2759"/>
<dbReference type="Gene3D" id="3.40.50.300">
    <property type="entry name" value="P-loop containing nucleotide triphosphate hydrolases"/>
    <property type="match status" value="1"/>
</dbReference>
<dbReference type="PANTHER" id="PTHR12705">
    <property type="entry name" value="ORIGIN RECOGNITION COMPLEX SUBUNIT 5"/>
    <property type="match status" value="1"/>
</dbReference>
<comment type="subcellular location">
    <subcellularLocation>
        <location evidence="1">Nucleus</location>
    </subcellularLocation>
</comment>
<dbReference type="Pfam" id="PF14630">
    <property type="entry name" value="ORC5_C"/>
    <property type="match status" value="1"/>
</dbReference>
<comment type="similarity">
    <text evidence="2">Belongs to the ORC5 family.</text>
</comment>
<proteinExistence type="inferred from homology"/>
<dbReference type="Pfam" id="PF21639">
    <property type="entry name" value="ORC5_lid"/>
    <property type="match status" value="1"/>
</dbReference>
<feature type="domain" description="Orc1-like AAA ATPase" evidence="8">
    <location>
        <begin position="24"/>
        <end position="168"/>
    </location>
</feature>
<dbReference type="GO" id="GO:0005664">
    <property type="term" value="C:nuclear origin of replication recognition complex"/>
    <property type="evidence" value="ECO:0007669"/>
    <property type="project" value="TreeGrafter"/>
</dbReference>
<keyword evidence="4" id="KW-0547">Nucleotide-binding</keyword>
<evidence type="ECO:0000259" key="10">
    <source>
        <dbReference type="Pfam" id="PF21639"/>
    </source>
</evidence>
<accession>A0A6P8IHZ1</accession>
<dbReference type="InterPro" id="IPR047088">
    <property type="entry name" value="ORC5_C"/>
</dbReference>
<reference evidence="12" key="1">
    <citation type="submission" date="2025-08" db="UniProtKB">
        <authorList>
            <consortium name="RefSeq"/>
        </authorList>
    </citation>
    <scope>IDENTIFICATION</scope>
    <source>
        <tissue evidence="12">Tentacle</tissue>
    </source>
</reference>
<keyword evidence="3" id="KW-0235">DNA replication</keyword>
<organism evidence="11 12">
    <name type="scientific">Actinia tenebrosa</name>
    <name type="common">Australian red waratah sea anemone</name>
    <dbReference type="NCBI Taxonomy" id="6105"/>
    <lineage>
        <taxon>Eukaryota</taxon>
        <taxon>Metazoa</taxon>
        <taxon>Cnidaria</taxon>
        <taxon>Anthozoa</taxon>
        <taxon>Hexacorallia</taxon>
        <taxon>Actiniaria</taxon>
        <taxon>Actiniidae</taxon>
        <taxon>Actinia</taxon>
    </lineage>
</organism>
<dbReference type="InterPro" id="IPR020796">
    <property type="entry name" value="ORC5"/>
</dbReference>
<dbReference type="GO" id="GO:0005524">
    <property type="term" value="F:ATP binding"/>
    <property type="evidence" value="ECO:0007669"/>
    <property type="project" value="UniProtKB-KW"/>
</dbReference>
<dbReference type="FunFam" id="3.40.50.300:FF:000673">
    <property type="entry name" value="Origin recognition complex subunit 5"/>
    <property type="match status" value="1"/>
</dbReference>